<name>A0A928VQU0_9CYAN</name>
<evidence type="ECO:0000313" key="2">
    <source>
        <dbReference type="Proteomes" id="UP000625316"/>
    </source>
</evidence>
<dbReference type="InterPro" id="IPR045499">
    <property type="entry name" value="DUF6492"/>
</dbReference>
<dbReference type="InterPro" id="IPR029044">
    <property type="entry name" value="Nucleotide-diphossugar_trans"/>
</dbReference>
<dbReference type="AlphaFoldDB" id="A0A928VQU0"/>
<evidence type="ECO:0000313" key="1">
    <source>
        <dbReference type="EMBL" id="MBE9030414.1"/>
    </source>
</evidence>
<organism evidence="1 2">
    <name type="scientific">Romeriopsis navalis LEGE 11480</name>
    <dbReference type="NCBI Taxonomy" id="2777977"/>
    <lineage>
        <taxon>Bacteria</taxon>
        <taxon>Bacillati</taxon>
        <taxon>Cyanobacteriota</taxon>
        <taxon>Cyanophyceae</taxon>
        <taxon>Leptolyngbyales</taxon>
        <taxon>Leptolyngbyaceae</taxon>
        <taxon>Romeriopsis</taxon>
        <taxon>Romeriopsis navalis</taxon>
    </lineage>
</organism>
<gene>
    <name evidence="1" type="ORF">IQ266_11790</name>
</gene>
<dbReference type="EMBL" id="JADEXQ010000035">
    <property type="protein sequence ID" value="MBE9030414.1"/>
    <property type="molecule type" value="Genomic_DNA"/>
</dbReference>
<dbReference type="RefSeq" id="WP_264325238.1">
    <property type="nucleotide sequence ID" value="NZ_JADEXQ010000035.1"/>
</dbReference>
<accession>A0A928VQU0</accession>
<comment type="caution">
    <text evidence="1">The sequence shown here is derived from an EMBL/GenBank/DDBJ whole genome shotgun (WGS) entry which is preliminary data.</text>
</comment>
<reference evidence="1" key="1">
    <citation type="submission" date="2020-10" db="EMBL/GenBank/DDBJ databases">
        <authorList>
            <person name="Castelo-Branco R."/>
            <person name="Eusebio N."/>
            <person name="Adriana R."/>
            <person name="Vieira A."/>
            <person name="Brugerolle De Fraissinette N."/>
            <person name="Rezende De Castro R."/>
            <person name="Schneider M.P."/>
            <person name="Vasconcelos V."/>
            <person name="Leao P.N."/>
        </authorList>
    </citation>
    <scope>NUCLEOTIDE SEQUENCE</scope>
    <source>
        <strain evidence="1">LEGE 11480</strain>
    </source>
</reference>
<dbReference type="SUPFAM" id="SSF53448">
    <property type="entry name" value="Nucleotide-diphospho-sugar transferases"/>
    <property type="match status" value="1"/>
</dbReference>
<protein>
    <submittedName>
        <fullName evidence="1">Uncharacterized protein</fullName>
    </submittedName>
</protein>
<keyword evidence="2" id="KW-1185">Reference proteome</keyword>
<sequence>MSPSFAIITPSYAPDFQRCQLLANSVNQYIQPPFVHYIVVDRCDAQLFSSLANTRTRILTVESVLPRWIFREPIFRKVWLSWKVPPLRNWILQQIVKLAVAQQIEQDVAVFVDSDVIFVRPFDLNQLAQDDQQVRLYRDDQGNPVQRDMHRKWHASAAEVLGLSTIDPQIPDYIGNLITWRKQNVIQLCQHIEMVSGRGWIQTLAGVWNLSEYVLYGLFVDQVIPQQAQHYPDHRNFCHDYWLTECIAGEALQDWVSQLQPEQVAIMISAKSGMSVQDYAPLLAQMTF</sequence>
<proteinExistence type="predicted"/>
<dbReference type="Pfam" id="PF20102">
    <property type="entry name" value="DUF6492"/>
    <property type="match status" value="1"/>
</dbReference>
<dbReference type="Proteomes" id="UP000625316">
    <property type="component" value="Unassembled WGS sequence"/>
</dbReference>